<dbReference type="HOGENOM" id="CLU_3273806_0_0_9"/>
<protein>
    <submittedName>
        <fullName evidence="1">Uncharacterized protein</fullName>
    </submittedName>
</protein>
<evidence type="ECO:0000313" key="1">
    <source>
        <dbReference type="EMBL" id="AEI46134.1"/>
    </source>
</evidence>
<accession>F8FCP3</accession>
<dbReference type="EMBL" id="CP002869">
    <property type="protein sequence ID" value="AEI46134.1"/>
    <property type="molecule type" value="Genomic_DNA"/>
</dbReference>
<proteinExistence type="predicted"/>
<reference evidence="1 2" key="2">
    <citation type="journal article" date="2013" name="Genome Announc.">
        <title>Genome Sequence of Growth-Improving Paenibacillus mucilaginosus Strain KNP414.</title>
        <authorList>
            <person name="Lu J.J."/>
            <person name="Wang J.F."/>
            <person name="Hu X.F."/>
        </authorList>
    </citation>
    <scope>NUCLEOTIDE SEQUENCE [LARGE SCALE GENOMIC DNA]</scope>
    <source>
        <strain evidence="1 2">KNP414</strain>
    </source>
</reference>
<evidence type="ECO:0000313" key="2">
    <source>
        <dbReference type="Proteomes" id="UP000006620"/>
    </source>
</evidence>
<organism evidence="1 2">
    <name type="scientific">Paenibacillus mucilaginosus (strain KNP414)</name>
    <dbReference type="NCBI Taxonomy" id="1036673"/>
    <lineage>
        <taxon>Bacteria</taxon>
        <taxon>Bacillati</taxon>
        <taxon>Bacillota</taxon>
        <taxon>Bacilli</taxon>
        <taxon>Bacillales</taxon>
        <taxon>Paenibacillaceae</taxon>
        <taxon>Paenibacillus</taxon>
    </lineage>
</organism>
<dbReference type="AlphaFoldDB" id="F8FCP3"/>
<gene>
    <name evidence="1" type="ordered locus">KNP414_07648</name>
</gene>
<reference evidence="2" key="1">
    <citation type="submission" date="2011-06" db="EMBL/GenBank/DDBJ databases">
        <title>Complete genome sequence of Paenibacillus mucilaginosus KNP414.</title>
        <authorList>
            <person name="Wang J."/>
            <person name="Hu S."/>
            <person name="Hu X."/>
            <person name="Zhang B."/>
            <person name="Dong D."/>
            <person name="Zhang S."/>
            <person name="Zhao K."/>
            <person name="Wu D."/>
        </authorList>
    </citation>
    <scope>NUCLEOTIDE SEQUENCE [LARGE SCALE GENOMIC DNA]</scope>
    <source>
        <strain evidence="2">KNP414</strain>
    </source>
</reference>
<sequence length="41" mass="4223">MLQNPRSEFLSPAAAPAAFSKKKKAGTSQLACSAPAMMING</sequence>
<dbReference type="Proteomes" id="UP000006620">
    <property type="component" value="Chromosome"/>
</dbReference>
<name>F8FCP3_PAEMK</name>
<dbReference type="KEGG" id="pms:KNP414_07648"/>